<dbReference type="Proteomes" id="UP000006727">
    <property type="component" value="Chromosome 14"/>
</dbReference>
<evidence type="ECO:0000313" key="4">
    <source>
        <dbReference type="Proteomes" id="UP000006727"/>
    </source>
</evidence>
<organism evidence="2">
    <name type="scientific">Physcomitrium patens</name>
    <name type="common">Spreading-leaved earth moss</name>
    <name type="synonym">Physcomitrella patens</name>
    <dbReference type="NCBI Taxonomy" id="3218"/>
    <lineage>
        <taxon>Eukaryota</taxon>
        <taxon>Viridiplantae</taxon>
        <taxon>Streptophyta</taxon>
        <taxon>Embryophyta</taxon>
        <taxon>Bryophyta</taxon>
        <taxon>Bryophytina</taxon>
        <taxon>Bryopsida</taxon>
        <taxon>Funariidae</taxon>
        <taxon>Funariales</taxon>
        <taxon>Funariaceae</taxon>
        <taxon>Physcomitrium</taxon>
    </lineage>
</organism>
<reference evidence="2 4" key="1">
    <citation type="journal article" date="2008" name="Science">
        <title>The Physcomitrella genome reveals evolutionary insights into the conquest of land by plants.</title>
        <authorList>
            <person name="Rensing S."/>
            <person name="Lang D."/>
            <person name="Zimmer A."/>
            <person name="Terry A."/>
            <person name="Salamov A."/>
            <person name="Shapiro H."/>
            <person name="Nishiyama T."/>
            <person name="Perroud P.-F."/>
            <person name="Lindquist E."/>
            <person name="Kamisugi Y."/>
            <person name="Tanahashi T."/>
            <person name="Sakakibara K."/>
            <person name="Fujita T."/>
            <person name="Oishi K."/>
            <person name="Shin-I T."/>
            <person name="Kuroki Y."/>
            <person name="Toyoda A."/>
            <person name="Suzuki Y."/>
            <person name="Hashimoto A."/>
            <person name="Yamaguchi K."/>
            <person name="Sugano A."/>
            <person name="Kohara Y."/>
            <person name="Fujiyama A."/>
            <person name="Anterola A."/>
            <person name="Aoki S."/>
            <person name="Ashton N."/>
            <person name="Barbazuk W.B."/>
            <person name="Barker E."/>
            <person name="Bennetzen J."/>
            <person name="Bezanilla M."/>
            <person name="Blankenship R."/>
            <person name="Cho S.H."/>
            <person name="Dutcher S."/>
            <person name="Estelle M."/>
            <person name="Fawcett J.A."/>
            <person name="Gundlach H."/>
            <person name="Hanada K."/>
            <person name="Heyl A."/>
            <person name="Hicks K.A."/>
            <person name="Hugh J."/>
            <person name="Lohr M."/>
            <person name="Mayer K."/>
            <person name="Melkozernov A."/>
            <person name="Murata T."/>
            <person name="Nelson D."/>
            <person name="Pils B."/>
            <person name="Prigge M."/>
            <person name="Reiss B."/>
            <person name="Renner T."/>
            <person name="Rombauts S."/>
            <person name="Rushton P."/>
            <person name="Sanderfoot A."/>
            <person name="Schween G."/>
            <person name="Shiu S.-H."/>
            <person name="Stueber K."/>
            <person name="Theodoulou F.L."/>
            <person name="Tu H."/>
            <person name="Van de Peer Y."/>
            <person name="Verrier P.J."/>
            <person name="Waters E."/>
            <person name="Wood A."/>
            <person name="Yang L."/>
            <person name="Cove D."/>
            <person name="Cuming A."/>
            <person name="Hasebe M."/>
            <person name="Lucas S."/>
            <person name="Mishler D.B."/>
            <person name="Reski R."/>
            <person name="Grigoriev I."/>
            <person name="Quatrano R.S."/>
            <person name="Boore J.L."/>
        </authorList>
    </citation>
    <scope>NUCLEOTIDE SEQUENCE [LARGE SCALE GENOMIC DNA]</scope>
    <source>
        <strain evidence="3 4">cv. Gransden 2004</strain>
    </source>
</reference>
<feature type="region of interest" description="Disordered" evidence="1">
    <location>
        <begin position="139"/>
        <end position="176"/>
    </location>
</feature>
<accession>A0A2K1JGC8</accession>
<gene>
    <name evidence="2" type="ORF">PHYPA_018015</name>
</gene>
<dbReference type="InParanoid" id="A0A2K1JGC8"/>
<protein>
    <submittedName>
        <fullName evidence="2 3">Uncharacterized protein</fullName>
    </submittedName>
</protein>
<evidence type="ECO:0000313" key="3">
    <source>
        <dbReference type="EnsemblPlants" id="Pp3c14_4610V3.1"/>
    </source>
</evidence>
<dbReference type="EMBL" id="ABEU02000014">
    <property type="protein sequence ID" value="PNR40612.1"/>
    <property type="molecule type" value="Genomic_DNA"/>
</dbReference>
<keyword evidence="4" id="KW-1185">Reference proteome</keyword>
<feature type="compositionally biased region" description="Basic and acidic residues" evidence="1">
    <location>
        <begin position="162"/>
        <end position="176"/>
    </location>
</feature>
<sequence>MGALSFQRGHGYCNEAIINPNTMRHQSRAVILSSAALQHKSSGFIGEGLEAVLRNDACNKNAADQHFCIAMEARAGWRTLLLVTNEASEDVSVTTMDYCNLPIRCRFYLSIDHLVKECRGTRLQRHTEEEVAISVRIPPPAPTARKVPYPQHDTPTTNDKAAPVKDNLDKKGKEAHPCNSLAQAKERRYIQCTSHSHTSSIPFNSRNMLPPSVHLFDMYPSSFAND</sequence>
<dbReference type="PaxDb" id="3218-PP1S126_159V6.1"/>
<dbReference type="AlphaFoldDB" id="A0A2K1JGC8"/>
<reference evidence="3" key="3">
    <citation type="submission" date="2020-12" db="UniProtKB">
        <authorList>
            <consortium name="EnsemblPlants"/>
        </authorList>
    </citation>
    <scope>IDENTIFICATION</scope>
</reference>
<proteinExistence type="predicted"/>
<name>A0A2K1JGC8_PHYPA</name>
<dbReference type="Gramene" id="Pp3c14_4610V3.1">
    <property type="protein sequence ID" value="Pp3c14_4610V3.1"/>
    <property type="gene ID" value="Pp3c14_4610"/>
</dbReference>
<evidence type="ECO:0000256" key="1">
    <source>
        <dbReference type="SAM" id="MobiDB-lite"/>
    </source>
</evidence>
<dbReference type="EnsemblPlants" id="Pp3c14_4610V3.1">
    <property type="protein sequence ID" value="Pp3c14_4610V3.1"/>
    <property type="gene ID" value="Pp3c14_4610"/>
</dbReference>
<reference evidence="2 4" key="2">
    <citation type="journal article" date="2018" name="Plant J.">
        <title>The Physcomitrella patens chromosome-scale assembly reveals moss genome structure and evolution.</title>
        <authorList>
            <person name="Lang D."/>
            <person name="Ullrich K.K."/>
            <person name="Murat F."/>
            <person name="Fuchs J."/>
            <person name="Jenkins J."/>
            <person name="Haas F.B."/>
            <person name="Piednoel M."/>
            <person name="Gundlach H."/>
            <person name="Van Bel M."/>
            <person name="Meyberg R."/>
            <person name="Vives C."/>
            <person name="Morata J."/>
            <person name="Symeonidi A."/>
            <person name="Hiss M."/>
            <person name="Muchero W."/>
            <person name="Kamisugi Y."/>
            <person name="Saleh O."/>
            <person name="Blanc G."/>
            <person name="Decker E.L."/>
            <person name="van Gessel N."/>
            <person name="Grimwood J."/>
            <person name="Hayes R.D."/>
            <person name="Graham S.W."/>
            <person name="Gunter L.E."/>
            <person name="McDaniel S.F."/>
            <person name="Hoernstein S.N.W."/>
            <person name="Larsson A."/>
            <person name="Li F.W."/>
            <person name="Perroud P.F."/>
            <person name="Phillips J."/>
            <person name="Ranjan P."/>
            <person name="Rokshar D.S."/>
            <person name="Rothfels C.J."/>
            <person name="Schneider L."/>
            <person name="Shu S."/>
            <person name="Stevenson D.W."/>
            <person name="Thummler F."/>
            <person name="Tillich M."/>
            <person name="Villarreal Aguilar J.C."/>
            <person name="Widiez T."/>
            <person name="Wong G.K."/>
            <person name="Wymore A."/>
            <person name="Zhang Y."/>
            <person name="Zimmer A.D."/>
            <person name="Quatrano R.S."/>
            <person name="Mayer K.F.X."/>
            <person name="Goodstein D."/>
            <person name="Casacuberta J.M."/>
            <person name="Vandepoele K."/>
            <person name="Reski R."/>
            <person name="Cuming A.C."/>
            <person name="Tuskan G.A."/>
            <person name="Maumus F."/>
            <person name="Salse J."/>
            <person name="Schmutz J."/>
            <person name="Rensing S.A."/>
        </authorList>
    </citation>
    <scope>NUCLEOTIDE SEQUENCE [LARGE SCALE GENOMIC DNA]</scope>
    <source>
        <strain evidence="3 4">cv. Gransden 2004</strain>
    </source>
</reference>
<evidence type="ECO:0000313" key="2">
    <source>
        <dbReference type="EMBL" id="PNR40612.1"/>
    </source>
</evidence>